<reference evidence="2" key="1">
    <citation type="submission" date="2009-11" db="EMBL/GenBank/DDBJ databases">
        <authorList>
            <consortium name="The Broad Institute Genome Sequencing Platform"/>
            <person name="Ward D."/>
            <person name="Feldgarden M."/>
            <person name="Earl A."/>
            <person name="Young S.K."/>
            <person name="Zeng Q."/>
            <person name="Koehrsen M."/>
            <person name="Alvarado L."/>
            <person name="Berlin A."/>
            <person name="Bochicchio J."/>
            <person name="Borenstein D."/>
            <person name="Chapman S.B."/>
            <person name="Chen Z."/>
            <person name="Engels R."/>
            <person name="Freedman E."/>
            <person name="Gellesch M."/>
            <person name="Goldberg J."/>
            <person name="Griggs A."/>
            <person name="Gujja S."/>
            <person name="Heilman E."/>
            <person name="Heiman D."/>
            <person name="Hepburn T."/>
            <person name="Howarth C."/>
            <person name="Jen D."/>
            <person name="Larson L."/>
            <person name="Lewis B."/>
            <person name="Mehta T."/>
            <person name="Park D."/>
            <person name="Pearson M."/>
            <person name="Roberts A."/>
            <person name="Saif S."/>
            <person name="Shea T."/>
            <person name="Shenoy N."/>
            <person name="Sisk P."/>
            <person name="Stolte C."/>
            <person name="Sykes S."/>
            <person name="Thomson T."/>
            <person name="Walk T."/>
            <person name="White J."/>
            <person name="Yandava C."/>
            <person name="Izard J."/>
            <person name="Baranova O.V."/>
            <person name="Blanton J.M."/>
            <person name="Tanner A.C."/>
            <person name="Dewhirst F.E."/>
            <person name="Haas B."/>
            <person name="Nusbaum C."/>
            <person name="Birren B."/>
        </authorList>
    </citation>
    <scope>NUCLEOTIDE SEQUENCE [LARGE SCALE GENOMIC DNA]</scope>
    <source>
        <strain evidence="2">1-1 BBBD Race 1</strain>
    </source>
</reference>
<feature type="compositionally biased region" description="Low complexity" evidence="1">
    <location>
        <begin position="308"/>
        <end position="320"/>
    </location>
</feature>
<dbReference type="STRING" id="630390.A0A180FYP2"/>
<dbReference type="EMBL" id="ADAS02004498">
    <property type="protein sequence ID" value="OAV85402.1"/>
    <property type="molecule type" value="Genomic_DNA"/>
</dbReference>
<evidence type="ECO:0000313" key="2">
    <source>
        <dbReference type="EMBL" id="OAV85402.1"/>
    </source>
</evidence>
<evidence type="ECO:0000256" key="1">
    <source>
        <dbReference type="SAM" id="MobiDB-lite"/>
    </source>
</evidence>
<dbReference type="VEuPathDB" id="FungiDB:PTTG_04434"/>
<reference evidence="2" key="2">
    <citation type="submission" date="2016-05" db="EMBL/GenBank/DDBJ databases">
        <title>Comparative analysis highlights variable genome content of wheat rusts and divergence of the mating loci.</title>
        <authorList>
            <person name="Cuomo C.A."/>
            <person name="Bakkeren G."/>
            <person name="Szabo L."/>
            <person name="Khalil H."/>
            <person name="Joly D."/>
            <person name="Goldberg J."/>
            <person name="Young S."/>
            <person name="Zeng Q."/>
            <person name="Fellers J."/>
        </authorList>
    </citation>
    <scope>NUCLEOTIDE SEQUENCE [LARGE SCALE GENOMIC DNA]</scope>
    <source>
        <strain evidence="2">1-1 BBBD Race 1</strain>
    </source>
</reference>
<reference evidence="3 4" key="3">
    <citation type="journal article" date="2017" name="G3 (Bethesda)">
        <title>Comparative analysis highlights variable genome content of wheat rusts and divergence of the mating loci.</title>
        <authorList>
            <person name="Cuomo C.A."/>
            <person name="Bakkeren G."/>
            <person name="Khalil H.B."/>
            <person name="Panwar V."/>
            <person name="Joly D."/>
            <person name="Linning R."/>
            <person name="Sakthikumar S."/>
            <person name="Song X."/>
            <person name="Adiconis X."/>
            <person name="Fan L."/>
            <person name="Goldberg J.M."/>
            <person name="Levin J.Z."/>
            <person name="Young S."/>
            <person name="Zeng Q."/>
            <person name="Anikster Y."/>
            <person name="Bruce M."/>
            <person name="Wang M."/>
            <person name="Yin C."/>
            <person name="McCallum B."/>
            <person name="Szabo L.J."/>
            <person name="Hulbert S."/>
            <person name="Chen X."/>
            <person name="Fellers J.P."/>
        </authorList>
    </citation>
    <scope>NUCLEOTIDE SEQUENCE</scope>
    <source>
        <strain evidence="3">isolate 1-1 / race 1 (BBBD)</strain>
        <strain evidence="4">Isolate 1-1 / race 1 (BBBD)</strain>
    </source>
</reference>
<name>A0A180FYP2_PUCT1</name>
<organism evidence="2">
    <name type="scientific">Puccinia triticina (isolate 1-1 / race 1 (BBBD))</name>
    <name type="common">Brown leaf rust fungus</name>
    <dbReference type="NCBI Taxonomy" id="630390"/>
    <lineage>
        <taxon>Eukaryota</taxon>
        <taxon>Fungi</taxon>
        <taxon>Dikarya</taxon>
        <taxon>Basidiomycota</taxon>
        <taxon>Pucciniomycotina</taxon>
        <taxon>Pucciniomycetes</taxon>
        <taxon>Pucciniales</taxon>
        <taxon>Pucciniaceae</taxon>
        <taxon>Puccinia</taxon>
    </lineage>
</organism>
<reference evidence="3" key="4">
    <citation type="submission" date="2025-05" db="UniProtKB">
        <authorList>
            <consortium name="EnsemblFungi"/>
        </authorList>
    </citation>
    <scope>IDENTIFICATION</scope>
    <source>
        <strain evidence="3">isolate 1-1 / race 1 (BBBD)</strain>
    </source>
</reference>
<proteinExistence type="predicted"/>
<dbReference type="Proteomes" id="UP000005240">
    <property type="component" value="Unassembled WGS sequence"/>
</dbReference>
<feature type="compositionally biased region" description="Basic and acidic residues" evidence="1">
    <location>
        <begin position="346"/>
        <end position="373"/>
    </location>
</feature>
<dbReference type="EnsemblFungi" id="PTTG_04434-t43_1">
    <property type="protein sequence ID" value="PTTG_04434-t43_1-p1"/>
    <property type="gene ID" value="PTTG_04434"/>
</dbReference>
<dbReference type="AlphaFoldDB" id="A0A180FYP2"/>
<protein>
    <submittedName>
        <fullName evidence="2 3">Uncharacterized protein</fullName>
    </submittedName>
</protein>
<accession>A0A180FYP2</accession>
<evidence type="ECO:0000313" key="4">
    <source>
        <dbReference type="Proteomes" id="UP000005240"/>
    </source>
</evidence>
<gene>
    <name evidence="2" type="ORF">PTTG_04434</name>
</gene>
<evidence type="ECO:0000313" key="3">
    <source>
        <dbReference type="EnsemblFungi" id="PTTG_04434-t43_1-p1"/>
    </source>
</evidence>
<keyword evidence="4" id="KW-1185">Reference proteome</keyword>
<sequence>MVDRALAAEAAGNADLALMFFKISENLGKADPKPISKQAPLIDTVKRLPEKVGALSSSNKLLALIPTPNPTDTQTADTIPTIGPVDTMPSGVVFDDAARPTSGDVGFTPFFERNLRELRSPLPLTIFNEVWQDKAIIHYAEKRSKADENNTDKYRYTGYPYPCEYTQTYAEWSINHQGFLAALIKVCNYVKFAGWVQAHKKICDQLVTQYGFMTGLRYDINVRMNAFAHRVVMPDGKISISNISIKNEEIAQKIIARTRKFDELDFTENPYAKGGERKTWDPVTGQDPAKAANQANPGPSQKHNNNNQARHQASSSRAQSPGDRGPSGGRQGRTQGYKGNRWDGGYNERNRDRSRDREERGNERGEARGDWRGNGKGRGRQNQ</sequence>
<feature type="compositionally biased region" description="Polar residues" evidence="1">
    <location>
        <begin position="293"/>
        <end position="307"/>
    </location>
</feature>
<feature type="region of interest" description="Disordered" evidence="1">
    <location>
        <begin position="269"/>
        <end position="383"/>
    </location>
</feature>